<evidence type="ECO:0000256" key="6">
    <source>
        <dbReference type="ARBA" id="ARBA00012707"/>
    </source>
</evidence>
<dbReference type="InterPro" id="IPR028979">
    <property type="entry name" value="Ser_kin/Pase_Hpr-like_N_sf"/>
</dbReference>
<proteinExistence type="inferred from homology"/>
<dbReference type="Pfam" id="PF01515">
    <property type="entry name" value="PTA_PTB"/>
    <property type="match status" value="1"/>
</dbReference>
<keyword evidence="8" id="KW-0963">Cytoplasm</keyword>
<dbReference type="InterPro" id="IPR016475">
    <property type="entry name" value="P-Actrans_bac"/>
</dbReference>
<sequence>MDTAAQGLYITSTDAASGKTVVALGVAEAMSRRVRRLGVFRPVVHGGGAVDEVVDLIRTRYRIEESYESCVGTTYDAVHLDPARAVETIVDRYRALAARCEALVVVGSDYTDAATSTEFGFNATVAANLALPVLLVVGGMDRTPQDVAAVVRVSRQELARLHATELAVVVNRVPAGQEEPVRREVVGVFGPTAAAAGSGVGAGATGAGAGAGEASNAGGTDTATPLVFTIPEVPGLTAPTIRDLVRSADGVQISGDPALLDREASTLVVAAMSLPNVLDRLTEGVAVIAPGDRTAGLVPGLLAAHDASNFPALSGVFLTGGFTLPASVSRLLDGVHSPLPIIATTQDTLPTALQLAAVRGEITADHPGKVETALGAFARGVDTSTLLDRLNVTRSVAVTPLMFQSQLLERARSERRRIVLPEGTDDRILRAADIVARRGAADLTVLGEEERVRTRANALGLDLAGVRVVSPSDPDLVEEFGHEYTRLRAHKGMTLDRARDLVQDVSYFGTMMVHTGRADGMVSGAVHTTAHTIRPAFEIIRTEPGVSVVSSVFFMLLADRVLVYGDCAVIPDPDAVQLADIAVSSARTAQAFGVQPRVAMLSYSSGESGSGEDVEKVREAAKLARARDPELPLEGPIQYDAAADPEVAALKLPGSAVAGRATVFIVPDLNTGNNLYKAVQRSAGAIAVGPVLQGLRKPVNDLSRGALVQDIVNTIVITAVQAQEHGTEKSGQ</sequence>
<dbReference type="SUPFAM" id="SSF53659">
    <property type="entry name" value="Isocitrate/Isopropylmalate dehydrogenase-like"/>
    <property type="match status" value="1"/>
</dbReference>
<dbReference type="Gene3D" id="3.40.50.10950">
    <property type="match status" value="1"/>
</dbReference>
<evidence type="ECO:0000256" key="9">
    <source>
        <dbReference type="ARBA" id="ARBA00022679"/>
    </source>
</evidence>
<keyword evidence="9" id="KW-0808">Transferase</keyword>
<evidence type="ECO:0000256" key="3">
    <source>
        <dbReference type="ARBA" id="ARBA00004989"/>
    </source>
</evidence>
<dbReference type="Pfam" id="PF07085">
    <property type="entry name" value="DRTGG"/>
    <property type="match status" value="1"/>
</dbReference>
<dbReference type="EMBL" id="BAAAQN010000007">
    <property type="protein sequence ID" value="GAA2020984.1"/>
    <property type="molecule type" value="Genomic_DNA"/>
</dbReference>
<gene>
    <name evidence="16" type="primary">pta</name>
    <name evidence="16" type="ORF">GCM10009839_17280</name>
</gene>
<dbReference type="SUPFAM" id="SSF52540">
    <property type="entry name" value="P-loop containing nucleoside triphosphate hydrolases"/>
    <property type="match status" value="1"/>
</dbReference>
<dbReference type="PIRSF" id="PIRSF006107">
    <property type="entry name" value="PhpActrans_proteobac"/>
    <property type="match status" value="1"/>
</dbReference>
<dbReference type="Gene3D" id="3.40.50.300">
    <property type="entry name" value="P-loop containing nucleotide triphosphate hydrolases"/>
    <property type="match status" value="1"/>
</dbReference>
<evidence type="ECO:0000256" key="10">
    <source>
        <dbReference type="ARBA" id="ARBA00023315"/>
    </source>
</evidence>
<dbReference type="PANTHER" id="PTHR43356:SF3">
    <property type="entry name" value="PHOSPHATE ACETYLTRANSFERASE"/>
    <property type="match status" value="1"/>
</dbReference>
<evidence type="ECO:0000259" key="15">
    <source>
        <dbReference type="Pfam" id="PF07085"/>
    </source>
</evidence>
<dbReference type="Gene3D" id="3.40.50.10750">
    <property type="entry name" value="Isocitrate/Isopropylmalate dehydrogenase-like"/>
    <property type="match status" value="1"/>
</dbReference>
<reference evidence="16 17" key="1">
    <citation type="journal article" date="2019" name="Int. J. Syst. Evol. Microbiol.">
        <title>The Global Catalogue of Microorganisms (GCM) 10K type strain sequencing project: providing services to taxonomists for standard genome sequencing and annotation.</title>
        <authorList>
            <consortium name="The Broad Institute Genomics Platform"/>
            <consortium name="The Broad Institute Genome Sequencing Center for Infectious Disease"/>
            <person name="Wu L."/>
            <person name="Ma J."/>
        </authorList>
    </citation>
    <scope>NUCLEOTIDE SEQUENCE [LARGE SCALE GENOMIC DNA]</scope>
    <source>
        <strain evidence="16 17">JCM 16014</strain>
    </source>
</reference>
<evidence type="ECO:0000256" key="5">
    <source>
        <dbReference type="ARBA" id="ARBA00009786"/>
    </source>
</evidence>
<keyword evidence="10" id="KW-0012">Acyltransferase</keyword>
<evidence type="ECO:0000259" key="14">
    <source>
        <dbReference type="Pfam" id="PF01515"/>
    </source>
</evidence>
<dbReference type="InterPro" id="IPR004614">
    <property type="entry name" value="P_AcTrfase"/>
</dbReference>
<dbReference type="InterPro" id="IPR027417">
    <property type="entry name" value="P-loop_NTPase"/>
</dbReference>
<comment type="pathway">
    <text evidence="3">Metabolic intermediate biosynthesis; acetyl-CoA biosynthesis; acetyl-CoA from acetate: step 2/2.</text>
</comment>
<feature type="compositionally biased region" description="Gly residues" evidence="13">
    <location>
        <begin position="198"/>
        <end position="211"/>
    </location>
</feature>
<dbReference type="Proteomes" id="UP001500751">
    <property type="component" value="Unassembled WGS sequence"/>
</dbReference>
<name>A0ABN2TTN3_9ACTN</name>
<comment type="caution">
    <text evidence="16">The sequence shown here is derived from an EMBL/GenBank/DDBJ whole genome shotgun (WGS) entry which is preliminary data.</text>
</comment>
<evidence type="ECO:0000313" key="16">
    <source>
        <dbReference type="EMBL" id="GAA2020984.1"/>
    </source>
</evidence>
<dbReference type="InterPro" id="IPR042113">
    <property type="entry name" value="P_AcTrfase_dom1"/>
</dbReference>
<dbReference type="EC" id="2.3.1.8" evidence="6"/>
<dbReference type="RefSeq" id="WP_344664985.1">
    <property type="nucleotide sequence ID" value="NZ_BAAAQN010000007.1"/>
</dbReference>
<organism evidence="16 17">
    <name type="scientific">Catenulispora yoronensis</name>
    <dbReference type="NCBI Taxonomy" id="450799"/>
    <lineage>
        <taxon>Bacteria</taxon>
        <taxon>Bacillati</taxon>
        <taxon>Actinomycetota</taxon>
        <taxon>Actinomycetes</taxon>
        <taxon>Catenulisporales</taxon>
        <taxon>Catenulisporaceae</taxon>
        <taxon>Catenulispora</taxon>
    </lineage>
</organism>
<keyword evidence="17" id="KW-1185">Reference proteome</keyword>
<comment type="subcellular location">
    <subcellularLocation>
        <location evidence="2">Cytoplasm</location>
    </subcellularLocation>
</comment>
<dbReference type="CDD" id="cd03109">
    <property type="entry name" value="DTBS"/>
    <property type="match status" value="1"/>
</dbReference>
<dbReference type="NCBIfam" id="TIGR00651">
    <property type="entry name" value="pta"/>
    <property type="match status" value="1"/>
</dbReference>
<evidence type="ECO:0000256" key="11">
    <source>
        <dbReference type="ARBA" id="ARBA00031108"/>
    </source>
</evidence>
<protein>
    <recommendedName>
        <fullName evidence="7">Phosphate acetyltransferase</fullName>
        <ecNumber evidence="6">2.3.1.8</ecNumber>
    </recommendedName>
    <alternativeName>
        <fullName evidence="11">Phosphotransacetylase</fullName>
    </alternativeName>
</protein>
<dbReference type="SUPFAM" id="SSF75138">
    <property type="entry name" value="HprK N-terminal domain-like"/>
    <property type="match status" value="1"/>
</dbReference>
<feature type="domain" description="DRTGG" evidence="15">
    <location>
        <begin position="243"/>
        <end position="355"/>
    </location>
</feature>
<evidence type="ECO:0000313" key="17">
    <source>
        <dbReference type="Proteomes" id="UP001500751"/>
    </source>
</evidence>
<dbReference type="InterPro" id="IPR042112">
    <property type="entry name" value="P_AcTrfase_dom2"/>
</dbReference>
<feature type="domain" description="Phosphate acetyl/butaryl transferase" evidence="14">
    <location>
        <begin position="402"/>
        <end position="719"/>
    </location>
</feature>
<dbReference type="NCBIfam" id="NF007233">
    <property type="entry name" value="PRK09653.1"/>
    <property type="match status" value="1"/>
</dbReference>
<dbReference type="InterPro" id="IPR002505">
    <property type="entry name" value="PTA_PTB"/>
</dbReference>
<evidence type="ECO:0000256" key="1">
    <source>
        <dbReference type="ARBA" id="ARBA00000705"/>
    </source>
</evidence>
<evidence type="ECO:0000256" key="7">
    <source>
        <dbReference type="ARBA" id="ARBA00021528"/>
    </source>
</evidence>
<comment type="catalytic activity">
    <reaction evidence="1">
        <text>acetyl-CoA + phosphate = acetyl phosphate + CoA</text>
        <dbReference type="Rhea" id="RHEA:19521"/>
        <dbReference type="ChEBI" id="CHEBI:22191"/>
        <dbReference type="ChEBI" id="CHEBI:43474"/>
        <dbReference type="ChEBI" id="CHEBI:57287"/>
        <dbReference type="ChEBI" id="CHEBI:57288"/>
        <dbReference type="EC" id="2.3.1.8"/>
    </reaction>
</comment>
<feature type="region of interest" description="Disordered" evidence="13">
    <location>
        <begin position="198"/>
        <end position="218"/>
    </location>
</feature>
<comment type="similarity">
    <text evidence="4">In the C-terminal section; belongs to the phosphate acetyltransferase and butyryltransferase family.</text>
</comment>
<dbReference type="InterPro" id="IPR010766">
    <property type="entry name" value="DRTGG"/>
</dbReference>
<accession>A0ABN2TTN3</accession>
<comment type="similarity">
    <text evidence="5">In the N-terminal section; belongs to the CobB/CobQ family.</text>
</comment>
<dbReference type="PANTHER" id="PTHR43356">
    <property type="entry name" value="PHOSPHATE ACETYLTRANSFERASE"/>
    <property type="match status" value="1"/>
</dbReference>
<dbReference type="Pfam" id="PF13500">
    <property type="entry name" value="AAA_26"/>
    <property type="match status" value="1"/>
</dbReference>
<evidence type="ECO:0000256" key="8">
    <source>
        <dbReference type="ARBA" id="ARBA00022490"/>
    </source>
</evidence>
<dbReference type="NCBIfam" id="NF004167">
    <property type="entry name" value="PRK05632.1"/>
    <property type="match status" value="1"/>
</dbReference>
<evidence type="ECO:0000256" key="4">
    <source>
        <dbReference type="ARBA" id="ARBA00008756"/>
    </source>
</evidence>
<comment type="function">
    <text evidence="12">Involved in acetate metabolism.</text>
</comment>
<dbReference type="Gene3D" id="3.40.1390.20">
    <property type="entry name" value="HprK N-terminal domain-like"/>
    <property type="match status" value="1"/>
</dbReference>
<evidence type="ECO:0000256" key="12">
    <source>
        <dbReference type="ARBA" id="ARBA00049955"/>
    </source>
</evidence>
<evidence type="ECO:0000256" key="2">
    <source>
        <dbReference type="ARBA" id="ARBA00004496"/>
    </source>
</evidence>
<evidence type="ECO:0000256" key="13">
    <source>
        <dbReference type="SAM" id="MobiDB-lite"/>
    </source>
</evidence>
<dbReference type="InterPro" id="IPR050500">
    <property type="entry name" value="Phos_Acetyltrans/Butyryltrans"/>
</dbReference>